<evidence type="ECO:0000313" key="1">
    <source>
        <dbReference type="EMBL" id="SVB02326.1"/>
    </source>
</evidence>
<sequence>MNEETTELFKKANYRQVQNNQLQLLKELKNERLTIGYNGGMFNINPTLLNLLDLLERKNYKKAVIDDRNENPIEIEVEPFMKLILDTYVQEQNRAQAEHKKIVTARSVEEILTYDD</sequence>
<organism evidence="1">
    <name type="scientific">marine metagenome</name>
    <dbReference type="NCBI Taxonomy" id="408172"/>
    <lineage>
        <taxon>unclassified sequences</taxon>
        <taxon>metagenomes</taxon>
        <taxon>ecological metagenomes</taxon>
    </lineage>
</organism>
<name>A0A382ALD9_9ZZZZ</name>
<dbReference type="EMBL" id="UINC01025887">
    <property type="protein sequence ID" value="SVB02326.1"/>
    <property type="molecule type" value="Genomic_DNA"/>
</dbReference>
<accession>A0A382ALD9</accession>
<dbReference type="AlphaFoldDB" id="A0A382ALD9"/>
<reference evidence="1" key="1">
    <citation type="submission" date="2018-05" db="EMBL/GenBank/DDBJ databases">
        <authorList>
            <person name="Lanie J.A."/>
            <person name="Ng W.-L."/>
            <person name="Kazmierczak K.M."/>
            <person name="Andrzejewski T.M."/>
            <person name="Davidsen T.M."/>
            <person name="Wayne K.J."/>
            <person name="Tettelin H."/>
            <person name="Glass J.I."/>
            <person name="Rusch D."/>
            <person name="Podicherti R."/>
            <person name="Tsui H.-C.T."/>
            <person name="Winkler M.E."/>
        </authorList>
    </citation>
    <scope>NUCLEOTIDE SEQUENCE</scope>
</reference>
<proteinExistence type="predicted"/>
<gene>
    <name evidence="1" type="ORF">METZ01_LOCUS155180</name>
</gene>
<protein>
    <submittedName>
        <fullName evidence="1">Uncharacterized protein</fullName>
    </submittedName>
</protein>